<dbReference type="RefSeq" id="WP_206981743.1">
    <property type="nucleotide sequence ID" value="NZ_JAFLQZ010000002.1"/>
</dbReference>
<dbReference type="Pfam" id="PF07661">
    <property type="entry name" value="MORN_2"/>
    <property type="match status" value="8"/>
</dbReference>
<feature type="chain" id="PRO_5037381527" description="Tetratricopeptide repeat protein" evidence="1">
    <location>
        <begin position="22"/>
        <end position="1102"/>
    </location>
</feature>
<dbReference type="SUPFAM" id="SSF82185">
    <property type="entry name" value="Histone H3 K4-specific methyltransferase SET7/9 N-terminal domain"/>
    <property type="match status" value="6"/>
</dbReference>
<dbReference type="SUPFAM" id="SSF48452">
    <property type="entry name" value="TPR-like"/>
    <property type="match status" value="1"/>
</dbReference>
<dbReference type="PANTHER" id="PTHR33706">
    <property type="entry name" value="MORN VARIANT REPEAT PROTEIN"/>
    <property type="match status" value="1"/>
</dbReference>
<dbReference type="InterPro" id="IPR011990">
    <property type="entry name" value="TPR-like_helical_dom_sf"/>
</dbReference>
<dbReference type="SMART" id="SM00028">
    <property type="entry name" value="TPR"/>
    <property type="match status" value="4"/>
</dbReference>
<protein>
    <recommendedName>
        <fullName evidence="4">Tetratricopeptide repeat protein</fullName>
    </recommendedName>
</protein>
<name>A0A939JCE6_9BACT</name>
<reference evidence="2" key="1">
    <citation type="submission" date="2021-03" db="EMBL/GenBank/DDBJ databases">
        <authorList>
            <person name="Kim M.K."/>
        </authorList>
    </citation>
    <scope>NUCLEOTIDE SEQUENCE</scope>
    <source>
        <strain evidence="2">BT186</strain>
    </source>
</reference>
<proteinExistence type="predicted"/>
<gene>
    <name evidence="2" type="ORF">J0X19_04645</name>
</gene>
<dbReference type="Proteomes" id="UP000664144">
    <property type="component" value="Unassembled WGS sequence"/>
</dbReference>
<evidence type="ECO:0000256" key="1">
    <source>
        <dbReference type="SAM" id="SignalP"/>
    </source>
</evidence>
<organism evidence="2 3">
    <name type="scientific">Hymenobacter telluris</name>
    <dbReference type="NCBI Taxonomy" id="2816474"/>
    <lineage>
        <taxon>Bacteria</taxon>
        <taxon>Pseudomonadati</taxon>
        <taxon>Bacteroidota</taxon>
        <taxon>Cytophagia</taxon>
        <taxon>Cytophagales</taxon>
        <taxon>Hymenobacteraceae</taxon>
        <taxon>Hymenobacter</taxon>
    </lineage>
</organism>
<evidence type="ECO:0000313" key="3">
    <source>
        <dbReference type="Proteomes" id="UP000664144"/>
    </source>
</evidence>
<comment type="caution">
    <text evidence="2">The sequence shown here is derived from an EMBL/GenBank/DDBJ whole genome shotgun (WGS) entry which is preliminary data.</text>
</comment>
<dbReference type="Gene3D" id="3.90.930.1">
    <property type="match status" value="5"/>
</dbReference>
<accession>A0A939JCE6</accession>
<sequence>MRLLPYSATWALLLSASAAYAQKPLPATIPPLVNSGEAVKEGIALHDKDQFEAALAHYATVTPGDSLYAAVQGEMSLTYLAAKRYPEAIEAAQRALNLRYADPQPYITLGSAEDESKHPEKAVAAYQAGLKRFPYYQSLWYNLAVTQIGAKQFQPGLSSLQRSLELRPTHAGSHYALAKLAARQGQTSHAMLSLLTYLLIQPDSESSNSVLVELEKQASHAADIAETDRIPAFLPNEAFRELDLLLDSKVALRKDYTSKVKFDANLVKQLQLLVEKFPSTTASPDDLWLRLYGPLVEGLRQGENLTAATYFILSSADDKKAAQWVKGNKSKVDKMLEALSPAILRFREQQPLVREGKPTMLKGWFDDDARLQGIGAGTMQGEERHFTGPWMFLTNTGAIEEEGEYGPDFKRTGVWRSYGPNGQLTRTAPYVNGQVHGLVRDFHDNGQPSADMNFAQGKNEGEMKIYNYCGTLEEVRTFRQGLLEGPYTTFYSDGKPRLRVQMRADKQEGPQTTLYPNGVVEVEYTYVADKKQGPFLVNYPDKTPEKRGAYEQDELHGPYTEYFSNGQLMNTGTYTRGKRTGVWKEYFADGKLSSERTYDENGELHGTYHDYDYQGRLVSDNDYEHGRTTRQRYYNPATKATLLDNAIKKGRVAIATFNLDGISKGSGFYLNGQTDGEWRWTYANGQPQRVRHFQKGQLEGVAEDYYANGQLKSRTTYHNDEQEGAYESFYRDGQRYQTGYYRNGQPQGAWREYYADGSVREEYELHKGQRNGPNRSLAPNGKLTELRIYEFGRKMQTLTYDTLGRVVSDVQLQPGTKEVSFNHPGGKLRYRTAVSCYENQGPAAWFYSSGQPNATVSFVADKREGAFKSLYATGKTNLEGQFSNGDREGEWREYYPSGQLRSKTGYREGNLDGVTSTFYENGQPELEQHFLYGAAQGVARYYNPAGELLVEKLFERGDVVGFRDGRNPAASWQPIERMAGTIKTAFANGKPALDETIEAGQRAGTRTAYYSSGQVFRRMTFKDGLITGALTSYYPNGKLMEEEQYLHDERHGRCSYYRPDGTLERTETYRSGEQLGPTVYYNAKGQPTKTEIHWNQYVYEGK</sequence>
<dbReference type="AlphaFoldDB" id="A0A939JCE6"/>
<keyword evidence="3" id="KW-1185">Reference proteome</keyword>
<feature type="signal peptide" evidence="1">
    <location>
        <begin position="1"/>
        <end position="21"/>
    </location>
</feature>
<dbReference type="PANTHER" id="PTHR33706:SF1">
    <property type="entry name" value="TPR REPEAT PROTEIN"/>
    <property type="match status" value="1"/>
</dbReference>
<keyword evidence="1" id="KW-0732">Signal</keyword>
<dbReference type="InterPro" id="IPR011652">
    <property type="entry name" value="MORN_2"/>
</dbReference>
<dbReference type="InterPro" id="IPR019734">
    <property type="entry name" value="TPR_rpt"/>
</dbReference>
<dbReference type="Gene3D" id="1.25.40.10">
    <property type="entry name" value="Tetratricopeptide repeat domain"/>
    <property type="match status" value="1"/>
</dbReference>
<evidence type="ECO:0000313" key="2">
    <source>
        <dbReference type="EMBL" id="MBO0357222.1"/>
    </source>
</evidence>
<dbReference type="EMBL" id="JAFLQZ010000002">
    <property type="protein sequence ID" value="MBO0357222.1"/>
    <property type="molecule type" value="Genomic_DNA"/>
</dbReference>
<evidence type="ECO:0008006" key="4">
    <source>
        <dbReference type="Google" id="ProtNLM"/>
    </source>
</evidence>